<dbReference type="InterPro" id="IPR007492">
    <property type="entry name" value="LytTR_DNA-bd_dom"/>
</dbReference>
<feature type="domain" description="HTH LytTR-type" evidence="7">
    <location>
        <begin position="142"/>
        <end position="234"/>
    </location>
</feature>
<dbReference type="AlphaFoldDB" id="A0A846ZAP4"/>
<dbReference type="Proteomes" id="UP000590460">
    <property type="component" value="Unassembled WGS sequence"/>
</dbReference>
<evidence type="ECO:0000313" key="8">
    <source>
        <dbReference type="EMBL" id="NKZ18496.1"/>
    </source>
</evidence>
<protein>
    <submittedName>
        <fullName evidence="8">Response regulator transcription factor</fullName>
    </submittedName>
</protein>
<feature type="domain" description="Response regulatory" evidence="6">
    <location>
        <begin position="1"/>
        <end position="115"/>
    </location>
</feature>
<dbReference type="Gene3D" id="3.40.50.2300">
    <property type="match status" value="1"/>
</dbReference>
<evidence type="ECO:0000256" key="1">
    <source>
        <dbReference type="ARBA" id="ARBA00022490"/>
    </source>
</evidence>
<evidence type="ECO:0000256" key="4">
    <source>
        <dbReference type="ARBA" id="ARBA00037164"/>
    </source>
</evidence>
<dbReference type="InterPro" id="IPR001789">
    <property type="entry name" value="Sig_transdc_resp-reg_receiver"/>
</dbReference>
<proteinExistence type="predicted"/>
<dbReference type="Gene3D" id="2.40.50.1020">
    <property type="entry name" value="LytTr DNA-binding domain"/>
    <property type="match status" value="1"/>
</dbReference>
<accession>A0A846ZAP4</accession>
<dbReference type="InterPro" id="IPR046947">
    <property type="entry name" value="LytR-like"/>
</dbReference>
<dbReference type="Pfam" id="PF04397">
    <property type="entry name" value="LytTR"/>
    <property type="match status" value="1"/>
</dbReference>
<evidence type="ECO:0000313" key="9">
    <source>
        <dbReference type="Proteomes" id="UP000590460"/>
    </source>
</evidence>
<dbReference type="PROSITE" id="PS50930">
    <property type="entry name" value="HTH_LYTTR"/>
    <property type="match status" value="1"/>
</dbReference>
<dbReference type="PANTHER" id="PTHR37299">
    <property type="entry name" value="TRANSCRIPTIONAL REGULATOR-RELATED"/>
    <property type="match status" value="1"/>
</dbReference>
<evidence type="ECO:0000256" key="3">
    <source>
        <dbReference type="ARBA" id="ARBA00023159"/>
    </source>
</evidence>
<keyword evidence="2" id="KW-0902">Two-component regulatory system</keyword>
<keyword evidence="5" id="KW-0597">Phosphoprotein</keyword>
<dbReference type="PROSITE" id="PS50110">
    <property type="entry name" value="RESPONSE_REGULATORY"/>
    <property type="match status" value="1"/>
</dbReference>
<evidence type="ECO:0000259" key="6">
    <source>
        <dbReference type="PROSITE" id="PS50110"/>
    </source>
</evidence>
<evidence type="ECO:0000256" key="5">
    <source>
        <dbReference type="PROSITE-ProRule" id="PRU00169"/>
    </source>
</evidence>
<comment type="function">
    <text evidence="4">Required for high-level post-exponential phase expression of a series of secreted proteins.</text>
</comment>
<reference evidence="8 9" key="1">
    <citation type="submission" date="2020-04" db="EMBL/GenBank/DDBJ databases">
        <title>MicrobeNet Type strains.</title>
        <authorList>
            <person name="Nicholson A.C."/>
        </authorList>
    </citation>
    <scope>NUCLEOTIDE SEQUENCE [LARGE SCALE GENOMIC DNA]</scope>
    <source>
        <strain evidence="8 9">CCUG 54536</strain>
    </source>
</reference>
<organism evidence="8 9">
    <name type="scientific">Leuconostoc holzapfelii</name>
    <dbReference type="NCBI Taxonomy" id="434464"/>
    <lineage>
        <taxon>Bacteria</taxon>
        <taxon>Bacillati</taxon>
        <taxon>Bacillota</taxon>
        <taxon>Bacilli</taxon>
        <taxon>Lactobacillales</taxon>
        <taxon>Lactobacillaceae</taxon>
        <taxon>Leuconostoc</taxon>
    </lineage>
</organism>
<dbReference type="SUPFAM" id="SSF52172">
    <property type="entry name" value="CheY-like"/>
    <property type="match status" value="1"/>
</dbReference>
<sequence length="234" mass="26631">MHYYVLEDQPIQQRRIQQIIGVCRLFDQPAQLLAALQADEDSKIILLDLDLHTVTDAGLSVAQMIRTFDSMSPIIIVSTHTELLAASYRYQIAALDFIDKSQADGQFQSRLRSALHAATNQLALHAKKMPEMVTLPSIRHHETVDVNEIIYIASNAGASHRVVIHCQQRQIDLRATMKAMAALSEQLIQIHAAYIVNRDKICCLDVKNHTVILQHQIRLPYSKKYFKKLQTLLR</sequence>
<dbReference type="EMBL" id="JAAXPO010000004">
    <property type="protein sequence ID" value="NKZ18496.1"/>
    <property type="molecule type" value="Genomic_DNA"/>
</dbReference>
<keyword evidence="3" id="KW-0010">Activator</keyword>
<dbReference type="InterPro" id="IPR011006">
    <property type="entry name" value="CheY-like_superfamily"/>
</dbReference>
<name>A0A846ZAP4_9LACO</name>
<dbReference type="SMART" id="SM00850">
    <property type="entry name" value="LytTR"/>
    <property type="match status" value="1"/>
</dbReference>
<comment type="caution">
    <text evidence="8">The sequence shown here is derived from an EMBL/GenBank/DDBJ whole genome shotgun (WGS) entry which is preliminary data.</text>
</comment>
<dbReference type="Pfam" id="PF00072">
    <property type="entry name" value="Response_reg"/>
    <property type="match status" value="1"/>
</dbReference>
<dbReference type="GO" id="GO:0000156">
    <property type="term" value="F:phosphorelay response regulator activity"/>
    <property type="evidence" value="ECO:0007669"/>
    <property type="project" value="InterPro"/>
</dbReference>
<evidence type="ECO:0000259" key="7">
    <source>
        <dbReference type="PROSITE" id="PS50930"/>
    </source>
</evidence>
<dbReference type="PANTHER" id="PTHR37299:SF3">
    <property type="entry name" value="STAGE 0 SPORULATION PROTEIN A HOMOLOG"/>
    <property type="match status" value="1"/>
</dbReference>
<keyword evidence="1" id="KW-0963">Cytoplasm</keyword>
<feature type="modified residue" description="4-aspartylphosphate" evidence="5">
    <location>
        <position position="48"/>
    </location>
</feature>
<dbReference type="GO" id="GO:0003677">
    <property type="term" value="F:DNA binding"/>
    <property type="evidence" value="ECO:0007669"/>
    <property type="project" value="InterPro"/>
</dbReference>
<evidence type="ECO:0000256" key="2">
    <source>
        <dbReference type="ARBA" id="ARBA00023012"/>
    </source>
</evidence>
<gene>
    <name evidence="8" type="ORF">HF966_04835</name>
</gene>